<dbReference type="SUPFAM" id="SSF55174">
    <property type="entry name" value="Alpha-L RNA-binding motif"/>
    <property type="match status" value="1"/>
</dbReference>
<evidence type="ECO:0000256" key="1">
    <source>
        <dbReference type="PROSITE-ProRule" id="PRU00182"/>
    </source>
</evidence>
<protein>
    <submittedName>
        <fullName evidence="3">RNA-binding S4 domain-containing protein</fullName>
    </submittedName>
</protein>
<keyword evidence="1" id="KW-0694">RNA-binding</keyword>
<dbReference type="EMBL" id="CP098611">
    <property type="protein sequence ID" value="USR90169.1"/>
    <property type="molecule type" value="Genomic_DNA"/>
</dbReference>
<evidence type="ECO:0000313" key="4">
    <source>
        <dbReference type="Proteomes" id="UP001056708"/>
    </source>
</evidence>
<organism evidence="3 4">
    <name type="scientific">Phormidium yuhuli AB48</name>
    <dbReference type="NCBI Taxonomy" id="2940671"/>
    <lineage>
        <taxon>Bacteria</taxon>
        <taxon>Bacillati</taxon>
        <taxon>Cyanobacteriota</taxon>
        <taxon>Cyanophyceae</taxon>
        <taxon>Oscillatoriophycideae</taxon>
        <taxon>Oscillatoriales</taxon>
        <taxon>Oscillatoriaceae</taxon>
        <taxon>Phormidium</taxon>
        <taxon>Phormidium yuhuli</taxon>
    </lineage>
</organism>
<dbReference type="InterPro" id="IPR002942">
    <property type="entry name" value="S4_RNA-bd"/>
</dbReference>
<dbReference type="InterPro" id="IPR036986">
    <property type="entry name" value="S4_RNA-bd_sf"/>
</dbReference>
<dbReference type="CDD" id="cd00165">
    <property type="entry name" value="S4"/>
    <property type="match status" value="1"/>
</dbReference>
<name>A0ABY5ALU6_9CYAN</name>
<accession>A0ABY5ALU6</accession>
<dbReference type="PROSITE" id="PS50889">
    <property type="entry name" value="S4"/>
    <property type="match status" value="1"/>
</dbReference>
<dbReference type="Pfam" id="PF13275">
    <property type="entry name" value="S4_2"/>
    <property type="match status" value="1"/>
</dbReference>
<sequence>MTQDSVTIKLDQFLKWVGAVNTGGEAKLLIQDGEVLVNGAVETRRGRKLGVGDVVRVRGQSYEVAEDGEA</sequence>
<dbReference type="Gene3D" id="3.10.290.10">
    <property type="entry name" value="RNA-binding S4 domain"/>
    <property type="match status" value="1"/>
</dbReference>
<proteinExistence type="predicted"/>
<gene>
    <name evidence="3" type="ORF">NEA10_15130</name>
</gene>
<evidence type="ECO:0000313" key="3">
    <source>
        <dbReference type="EMBL" id="USR90169.1"/>
    </source>
</evidence>
<feature type="domain" description="RNA-binding S4" evidence="2">
    <location>
        <begin position="8"/>
        <end position="69"/>
    </location>
</feature>
<keyword evidence="4" id="KW-1185">Reference proteome</keyword>
<dbReference type="SMART" id="SM00363">
    <property type="entry name" value="S4"/>
    <property type="match status" value="1"/>
</dbReference>
<evidence type="ECO:0000259" key="2">
    <source>
        <dbReference type="SMART" id="SM00363"/>
    </source>
</evidence>
<dbReference type="Proteomes" id="UP001056708">
    <property type="component" value="Chromosome"/>
</dbReference>
<dbReference type="RefSeq" id="WP_252661986.1">
    <property type="nucleotide sequence ID" value="NZ_CP098611.1"/>
</dbReference>
<reference evidence="3" key="1">
    <citation type="submission" date="2022-06" db="EMBL/GenBank/DDBJ databases">
        <title>Genome sequence of Phormidium yuhuli AB48 isolated from an industrial photobioreactor environment.</title>
        <authorList>
            <person name="Qiu Y."/>
            <person name="Noonan A.J.C."/>
            <person name="Dofher K."/>
            <person name="Koch M."/>
            <person name="Kieft B."/>
            <person name="Lin X."/>
            <person name="Ziels R.M."/>
            <person name="Hallam S.J."/>
        </authorList>
    </citation>
    <scope>NUCLEOTIDE SEQUENCE</scope>
    <source>
        <strain evidence="3">AB48</strain>
    </source>
</reference>